<dbReference type="AlphaFoldDB" id="A0A5P9QA42"/>
<keyword evidence="4" id="KW-1185">Reference proteome</keyword>
<dbReference type="GO" id="GO:0005886">
    <property type="term" value="C:plasma membrane"/>
    <property type="evidence" value="ECO:0007669"/>
    <property type="project" value="TreeGrafter"/>
</dbReference>
<dbReference type="PANTHER" id="PTHR37313:SF2">
    <property type="entry name" value="UPF0749 PROTEIN YLXX"/>
    <property type="match status" value="1"/>
</dbReference>
<feature type="region of interest" description="Disordered" evidence="2">
    <location>
        <begin position="1"/>
        <end position="136"/>
    </location>
</feature>
<sequence>MGEPKDSNEPERAEPGPEVTAPSTASGDAPPNDEAEHDAAEHDDATTTADAPPPEPKSPDDAPGDEDPDRPDTADEPEESGAVDPTAAESRPEPTSAPEAERPDDDAPAPAHHVAHHAAHREPREQPPSAASTGGLRGWSGLRTLLRPRLNTSQLIVAVLCAALGFALIVQVHQNQSDNLSSLRQSDLVRLLDDVTQRTQTLEKEQSELTTTRDKLKSSSGSQQAAIDLATQRAEVQGILSGRLPAEGTGIRLTIKQGTQVVGAATMFNVLEELRNAGAEAVQVNGVRLVASSWFEVHGDTLVADGQPLASPYVWTAIGDPDTLAPALGIPGGALAAVRNTGATAEVTTPKKVEVTATREPGTPQYATPKPAATGSGS</sequence>
<name>A0A5P9QA42_9MICO</name>
<evidence type="ECO:0000256" key="2">
    <source>
        <dbReference type="SAM" id="MobiDB-lite"/>
    </source>
</evidence>
<dbReference type="InterPro" id="IPR010273">
    <property type="entry name" value="DUF881"/>
</dbReference>
<protein>
    <submittedName>
        <fullName evidence="3">UPF0749 protein</fullName>
    </submittedName>
</protein>
<reference evidence="3 4" key="1">
    <citation type="submission" date="2019-10" db="EMBL/GenBank/DDBJ databases">
        <title>Genome sequence of Luteimicrobium xylanilyticum HY-24.</title>
        <authorList>
            <person name="Kim D.Y."/>
            <person name="Park H.-Y."/>
        </authorList>
    </citation>
    <scope>NUCLEOTIDE SEQUENCE [LARGE SCALE GENOMIC DNA]</scope>
    <source>
        <strain evidence="3 4">HY-24</strain>
    </source>
</reference>
<dbReference type="Proteomes" id="UP000326702">
    <property type="component" value="Chromosome"/>
</dbReference>
<dbReference type="RefSeq" id="WP_153022220.1">
    <property type="nucleotide sequence ID" value="NZ_BAABIH010000002.1"/>
</dbReference>
<comment type="similarity">
    <text evidence="1">Belongs to the UPF0749 family.</text>
</comment>
<proteinExistence type="inferred from homology"/>
<accession>A0A5P9QA42</accession>
<evidence type="ECO:0000256" key="1">
    <source>
        <dbReference type="ARBA" id="ARBA00009108"/>
    </source>
</evidence>
<dbReference type="KEGG" id="lxl:KDY119_01825"/>
<feature type="compositionally biased region" description="Basic and acidic residues" evidence="2">
    <location>
        <begin position="1"/>
        <end position="15"/>
    </location>
</feature>
<feature type="region of interest" description="Disordered" evidence="2">
    <location>
        <begin position="355"/>
        <end position="378"/>
    </location>
</feature>
<evidence type="ECO:0000313" key="3">
    <source>
        <dbReference type="EMBL" id="QFU98313.1"/>
    </source>
</evidence>
<dbReference type="Gene3D" id="3.30.70.1880">
    <property type="entry name" value="Protein of unknown function DUF881"/>
    <property type="match status" value="1"/>
</dbReference>
<dbReference type="OrthoDB" id="3211287at2"/>
<dbReference type="EMBL" id="CP045529">
    <property type="protein sequence ID" value="QFU98313.1"/>
    <property type="molecule type" value="Genomic_DNA"/>
</dbReference>
<evidence type="ECO:0000313" key="4">
    <source>
        <dbReference type="Proteomes" id="UP000326702"/>
    </source>
</evidence>
<feature type="compositionally biased region" description="Acidic residues" evidence="2">
    <location>
        <begin position="62"/>
        <end position="81"/>
    </location>
</feature>
<dbReference type="Pfam" id="PF05949">
    <property type="entry name" value="DUF881"/>
    <property type="match status" value="1"/>
</dbReference>
<organism evidence="3 4">
    <name type="scientific">Luteimicrobium xylanilyticum</name>
    <dbReference type="NCBI Taxonomy" id="1133546"/>
    <lineage>
        <taxon>Bacteria</taxon>
        <taxon>Bacillati</taxon>
        <taxon>Actinomycetota</taxon>
        <taxon>Actinomycetes</taxon>
        <taxon>Micrococcales</taxon>
        <taxon>Luteimicrobium</taxon>
    </lineage>
</organism>
<gene>
    <name evidence="3" type="ORF">KDY119_01825</name>
</gene>
<dbReference type="PANTHER" id="PTHR37313">
    <property type="entry name" value="UPF0749 PROTEIN RV1825"/>
    <property type="match status" value="1"/>
</dbReference>